<accession>A0A445MSF0</accession>
<dbReference type="SUPFAM" id="SSF52210">
    <property type="entry name" value="Succinyl-CoA synthetase domains"/>
    <property type="match status" value="2"/>
</dbReference>
<evidence type="ECO:0000313" key="6">
    <source>
        <dbReference type="EMBL" id="SPD72378.1"/>
    </source>
</evidence>
<evidence type="ECO:0000256" key="2">
    <source>
        <dbReference type="ARBA" id="ARBA00022741"/>
    </source>
</evidence>
<keyword evidence="1" id="KW-0436">Ligase</keyword>
<dbReference type="Pfam" id="PF13380">
    <property type="entry name" value="CoA_binding_2"/>
    <property type="match status" value="1"/>
</dbReference>
<dbReference type="Gene3D" id="3.30.1490.20">
    <property type="entry name" value="ATP-grasp fold, A domain"/>
    <property type="match status" value="1"/>
</dbReference>
<reference evidence="6" key="1">
    <citation type="submission" date="2018-01" db="EMBL/GenBank/DDBJ databases">
        <authorList>
            <person name="Regsiter A."/>
            <person name="William W."/>
        </authorList>
    </citation>
    <scope>NUCLEOTIDE SEQUENCE</scope>
    <source>
        <strain evidence="6">TRIP AH-1</strain>
    </source>
</reference>
<dbReference type="Gene3D" id="3.40.50.720">
    <property type="entry name" value="NAD(P)-binding Rossmann-like Domain"/>
    <property type="match status" value="1"/>
</dbReference>
<organism evidence="6">
    <name type="scientific">uncultured Desulfobacterium sp</name>
    <dbReference type="NCBI Taxonomy" id="201089"/>
    <lineage>
        <taxon>Bacteria</taxon>
        <taxon>Pseudomonadati</taxon>
        <taxon>Thermodesulfobacteriota</taxon>
        <taxon>Desulfobacteria</taxon>
        <taxon>Desulfobacterales</taxon>
        <taxon>Desulfobacteriaceae</taxon>
        <taxon>Desulfobacterium</taxon>
        <taxon>environmental samples</taxon>
    </lineage>
</organism>
<dbReference type="GO" id="GO:0016874">
    <property type="term" value="F:ligase activity"/>
    <property type="evidence" value="ECO:0007669"/>
    <property type="project" value="UniProtKB-KW"/>
</dbReference>
<evidence type="ECO:0000256" key="1">
    <source>
        <dbReference type="ARBA" id="ARBA00022598"/>
    </source>
</evidence>
<dbReference type="Pfam" id="PF13549">
    <property type="entry name" value="ATP-grasp_5"/>
    <property type="match status" value="1"/>
</dbReference>
<name>A0A445MSF0_9BACT</name>
<evidence type="ECO:0000256" key="4">
    <source>
        <dbReference type="ARBA" id="ARBA00060888"/>
    </source>
</evidence>
<dbReference type="InterPro" id="IPR051538">
    <property type="entry name" value="Acyl-CoA_Synth/Transferase"/>
</dbReference>
<proteinExistence type="inferred from homology"/>
<dbReference type="InterPro" id="IPR003781">
    <property type="entry name" value="CoA-bd"/>
</dbReference>
<dbReference type="SMART" id="SM00881">
    <property type="entry name" value="CoA_binding"/>
    <property type="match status" value="1"/>
</dbReference>
<dbReference type="AlphaFoldDB" id="A0A445MSF0"/>
<comment type="similarity">
    <text evidence="4">In the N-terminal section; belongs to the acetate CoA ligase alpha subunit family.</text>
</comment>
<dbReference type="InterPro" id="IPR036291">
    <property type="entry name" value="NAD(P)-bd_dom_sf"/>
</dbReference>
<evidence type="ECO:0000256" key="3">
    <source>
        <dbReference type="ARBA" id="ARBA00022840"/>
    </source>
</evidence>
<dbReference type="Pfam" id="PF13607">
    <property type="entry name" value="Succ_CoA_lig"/>
    <property type="match status" value="1"/>
</dbReference>
<dbReference type="GO" id="GO:0005524">
    <property type="term" value="F:ATP binding"/>
    <property type="evidence" value="ECO:0007669"/>
    <property type="project" value="UniProtKB-KW"/>
</dbReference>
<dbReference type="PANTHER" id="PTHR43334">
    <property type="entry name" value="ACETATE--COA LIGASE [ADP-FORMING]"/>
    <property type="match status" value="1"/>
</dbReference>
<dbReference type="InterPro" id="IPR032875">
    <property type="entry name" value="Succ_CoA_lig_flav_dom"/>
</dbReference>
<dbReference type="FunFam" id="3.30.1490.20:FF:000020">
    <property type="entry name" value="Protein lysine acetyltransferase"/>
    <property type="match status" value="1"/>
</dbReference>
<feature type="domain" description="CoA-binding" evidence="5">
    <location>
        <begin position="4"/>
        <end position="99"/>
    </location>
</feature>
<evidence type="ECO:0000259" key="5">
    <source>
        <dbReference type="SMART" id="SM00881"/>
    </source>
</evidence>
<dbReference type="InterPro" id="IPR016102">
    <property type="entry name" value="Succinyl-CoA_synth-like"/>
</dbReference>
<protein>
    <recommendedName>
        <fullName evidence="5">CoA-binding domain-containing protein</fullName>
    </recommendedName>
</protein>
<dbReference type="InterPro" id="IPR013815">
    <property type="entry name" value="ATP_grasp_subdomain_1"/>
</dbReference>
<dbReference type="SUPFAM" id="SSF51735">
    <property type="entry name" value="NAD(P)-binding Rossmann-fold domains"/>
    <property type="match status" value="1"/>
</dbReference>
<sequence>MKRFFYPKSIAISGASADQNKVTNNVIANLLEMRFQGEIFPIGKSRGEIRGLFIHKSLKEIQKDIDLLVIMVPAAKVPDILCEAGEAGINRAVIITDGFNESGEEGTQLAKKITEIAEKYAIRFIGPNCQGVICSDSDVCVPFAPLFKHQVKKGIVSIVTQSGSIGWIGASALSHEMGGISKVASIGNKLDVDELDLLEYLIEDPETKIIVLYLESFSDGRRLFEIAKRSEKPIIVFKSNITGKESQIALSHTAALASDDQVAGAALAQAGILRAHTTREMIEMCKALSVPLIRGKDLAIMAGSGGLALIGEDTAHRLELSMAQLSEDLLRDIGASGLWKRQNITNPVDLGGFFNNLDILKVVEKVLSQDEVDGIALSLFNTKEYNSPLTCLEFLTQIEKISKTISKPIMTHLVSDHFPLAEIKISNRFPLFDTMEDAVFALSVQWKYRRMLKKARSPYPNMEKEKKKARGIFAKAMDENSYPNDLLAMELVSAYGISCAIPALAVDLEEARLIAKKIGFPVVMKISSPDILHKTDVGGVRCDIEDEAALEKAFHEMMTEVKKRAKANNIYGVMLQKMISEGTELILGGKHDKDFGPVIMFGMGGIFVEAFEDVSFRLAPICLEEAYGMIEEVRGHTRLQGVRGKEPLDIPSLADALVRLSILLMDFPEITEVDLNPIKLFEKGKGLVVVDGMMNASPHPFKNTAAKQL</sequence>
<gene>
    <name evidence="6" type="ORF">PITCH_A1310007</name>
</gene>
<dbReference type="EMBL" id="OJIN01000037">
    <property type="protein sequence ID" value="SPD72378.1"/>
    <property type="molecule type" value="Genomic_DNA"/>
</dbReference>
<keyword evidence="2" id="KW-0547">Nucleotide-binding</keyword>
<dbReference type="SUPFAM" id="SSF56059">
    <property type="entry name" value="Glutathione synthetase ATP-binding domain-like"/>
    <property type="match status" value="1"/>
</dbReference>
<dbReference type="Gene3D" id="3.40.50.261">
    <property type="entry name" value="Succinyl-CoA synthetase domains"/>
    <property type="match status" value="2"/>
</dbReference>
<dbReference type="PANTHER" id="PTHR43334:SF1">
    <property type="entry name" value="3-HYDROXYPROPIONATE--COA LIGASE [ADP-FORMING]"/>
    <property type="match status" value="1"/>
</dbReference>
<dbReference type="Gene3D" id="3.30.470.20">
    <property type="entry name" value="ATP-grasp fold, B domain"/>
    <property type="match status" value="1"/>
</dbReference>
<keyword evidence="3" id="KW-0067">ATP-binding</keyword>